<reference evidence="1 2" key="1">
    <citation type="submission" date="2018-06" db="EMBL/GenBank/DDBJ databases">
        <authorList>
            <consortium name="Pathogen Informatics"/>
            <person name="Doyle S."/>
        </authorList>
    </citation>
    <scope>NUCLEOTIDE SEQUENCE [LARGE SCALE GENOMIC DNA]</scope>
    <source>
        <strain evidence="1 2">NCTC12120</strain>
    </source>
</reference>
<dbReference type="AlphaFoldDB" id="A0A2X2SXH0"/>
<proteinExistence type="predicted"/>
<gene>
    <name evidence="1" type="ORF">NCTC12120_00454</name>
</gene>
<evidence type="ECO:0000313" key="2">
    <source>
        <dbReference type="Proteomes" id="UP000251197"/>
    </source>
</evidence>
<protein>
    <submittedName>
        <fullName evidence="1">Uncharacterized protein</fullName>
    </submittedName>
</protein>
<accession>A0A2X2SXH0</accession>
<evidence type="ECO:0000313" key="1">
    <source>
        <dbReference type="EMBL" id="SQA96694.1"/>
    </source>
</evidence>
<dbReference type="EMBL" id="UAVU01000003">
    <property type="protein sequence ID" value="SQA96694.1"/>
    <property type="molecule type" value="Genomic_DNA"/>
</dbReference>
<organism evidence="1 2">
    <name type="scientific">Cedecea neteri</name>
    <dbReference type="NCBI Taxonomy" id="158822"/>
    <lineage>
        <taxon>Bacteria</taxon>
        <taxon>Pseudomonadati</taxon>
        <taxon>Pseudomonadota</taxon>
        <taxon>Gammaproteobacteria</taxon>
        <taxon>Enterobacterales</taxon>
        <taxon>Enterobacteriaceae</taxon>
        <taxon>Cedecea</taxon>
    </lineage>
</organism>
<sequence>MAVKLEVTVAVSESGDVDFRFEFEGKDMRDKLERNIAESMASACLNDLKRLGKTNEEE</sequence>
<dbReference type="RefSeq" id="WP_175404236.1">
    <property type="nucleotide sequence ID" value="NZ_CP023525.1"/>
</dbReference>
<dbReference type="Proteomes" id="UP000251197">
    <property type="component" value="Unassembled WGS sequence"/>
</dbReference>
<name>A0A2X2SXH0_9ENTR</name>